<keyword evidence="2" id="KW-1185">Reference proteome</keyword>
<dbReference type="InParanoid" id="A0A1E7EWL4"/>
<sequence>MDLLKKEDIQAYDLLNKLCWQDNYFAEKRFRFLVEWDPNSLTHTSRYGCLPLSFFGIKYFPNKKGTDLLFHRNNNGKTPFQLAGERFGHDEVMEVIEDTLIIQALVMSTIDERIDLDGVHFLLRREPDVIQKLLSSDACGGGEDDE</sequence>
<name>A0A1E7EWL4_9STRA</name>
<protein>
    <submittedName>
        <fullName evidence="1">Uncharacterized protein</fullName>
    </submittedName>
</protein>
<dbReference type="EMBL" id="KV784373">
    <property type="protein sequence ID" value="OEU10204.1"/>
    <property type="molecule type" value="Genomic_DNA"/>
</dbReference>
<gene>
    <name evidence="1" type="ORF">FRACYDRAFT_228546</name>
</gene>
<accession>A0A1E7EWL4</accession>
<evidence type="ECO:0000313" key="2">
    <source>
        <dbReference type="Proteomes" id="UP000095751"/>
    </source>
</evidence>
<reference evidence="1 2" key="1">
    <citation type="submission" date="2016-09" db="EMBL/GenBank/DDBJ databases">
        <title>Extensive genetic diversity and differential bi-allelic expression allows diatom success in the polar Southern Ocean.</title>
        <authorList>
            <consortium name="DOE Joint Genome Institute"/>
            <person name="Mock T."/>
            <person name="Otillar R.P."/>
            <person name="Strauss J."/>
            <person name="Dupont C."/>
            <person name="Frickenhaus S."/>
            <person name="Maumus F."/>
            <person name="Mcmullan M."/>
            <person name="Sanges R."/>
            <person name="Schmutz J."/>
            <person name="Toseland A."/>
            <person name="Valas R."/>
            <person name="Veluchamy A."/>
            <person name="Ward B.J."/>
            <person name="Allen A."/>
            <person name="Barry K."/>
            <person name="Falciatore A."/>
            <person name="Ferrante M."/>
            <person name="Fortunato A.E."/>
            <person name="Gloeckner G."/>
            <person name="Gruber A."/>
            <person name="Hipkin R."/>
            <person name="Janech M."/>
            <person name="Kroth P."/>
            <person name="Leese F."/>
            <person name="Lindquist E."/>
            <person name="Lyon B.R."/>
            <person name="Martin J."/>
            <person name="Mayer C."/>
            <person name="Parker M."/>
            <person name="Quesneville H."/>
            <person name="Raymond J."/>
            <person name="Uhlig C."/>
            <person name="Valentin K.U."/>
            <person name="Worden A.Z."/>
            <person name="Armbrust E.V."/>
            <person name="Bowler C."/>
            <person name="Green B."/>
            <person name="Moulton V."/>
            <person name="Van Oosterhout C."/>
            <person name="Grigoriev I."/>
        </authorList>
    </citation>
    <scope>NUCLEOTIDE SEQUENCE [LARGE SCALE GENOMIC DNA]</scope>
    <source>
        <strain evidence="1 2">CCMP1102</strain>
    </source>
</reference>
<dbReference type="AlphaFoldDB" id="A0A1E7EWL4"/>
<dbReference type="Proteomes" id="UP000095751">
    <property type="component" value="Unassembled WGS sequence"/>
</dbReference>
<organism evidence="1 2">
    <name type="scientific">Fragilariopsis cylindrus CCMP1102</name>
    <dbReference type="NCBI Taxonomy" id="635003"/>
    <lineage>
        <taxon>Eukaryota</taxon>
        <taxon>Sar</taxon>
        <taxon>Stramenopiles</taxon>
        <taxon>Ochrophyta</taxon>
        <taxon>Bacillariophyta</taxon>
        <taxon>Bacillariophyceae</taxon>
        <taxon>Bacillariophycidae</taxon>
        <taxon>Bacillariales</taxon>
        <taxon>Bacillariaceae</taxon>
        <taxon>Fragilariopsis</taxon>
    </lineage>
</organism>
<proteinExistence type="predicted"/>
<dbReference type="KEGG" id="fcy:FRACYDRAFT_228546"/>
<evidence type="ECO:0000313" key="1">
    <source>
        <dbReference type="EMBL" id="OEU10204.1"/>
    </source>
</evidence>